<evidence type="ECO:0000256" key="1">
    <source>
        <dbReference type="SAM" id="Phobius"/>
    </source>
</evidence>
<feature type="transmembrane region" description="Helical" evidence="1">
    <location>
        <begin position="30"/>
        <end position="46"/>
    </location>
</feature>
<accession>A0A2P7QLK0</accession>
<sequence length="59" mass="6450">MFRIWVYVAVASLIAGLAFALGQIAPGLGTSFAILASTLWVSYSVYRQSQHQRRCSEAS</sequence>
<name>A0A2P7QLK0_9SPHN</name>
<dbReference type="Proteomes" id="UP000241167">
    <property type="component" value="Unassembled WGS sequence"/>
</dbReference>
<keyword evidence="1" id="KW-0472">Membrane</keyword>
<comment type="caution">
    <text evidence="2">The sequence shown here is derived from an EMBL/GenBank/DDBJ whole genome shotgun (WGS) entry which is preliminary data.</text>
</comment>
<evidence type="ECO:0000313" key="2">
    <source>
        <dbReference type="EMBL" id="PSJ38852.1"/>
    </source>
</evidence>
<dbReference type="EMBL" id="PXYI01000005">
    <property type="protein sequence ID" value="PSJ38852.1"/>
    <property type="molecule type" value="Genomic_DNA"/>
</dbReference>
<organism evidence="2 3">
    <name type="scientific">Allosphingosinicella deserti</name>
    <dbReference type="NCBI Taxonomy" id="2116704"/>
    <lineage>
        <taxon>Bacteria</taxon>
        <taxon>Pseudomonadati</taxon>
        <taxon>Pseudomonadota</taxon>
        <taxon>Alphaproteobacteria</taxon>
        <taxon>Sphingomonadales</taxon>
        <taxon>Sphingomonadaceae</taxon>
        <taxon>Allosphingosinicella</taxon>
    </lineage>
</organism>
<reference evidence="2 3" key="1">
    <citation type="submission" date="2018-03" db="EMBL/GenBank/DDBJ databases">
        <title>The draft genome of Sphingosinicella sp. GL-C-18.</title>
        <authorList>
            <person name="Liu L."/>
            <person name="Li L."/>
            <person name="Liang L."/>
            <person name="Zhang X."/>
            <person name="Wang T."/>
        </authorList>
    </citation>
    <scope>NUCLEOTIDE SEQUENCE [LARGE SCALE GENOMIC DNA]</scope>
    <source>
        <strain evidence="2 3">GL-C-18</strain>
    </source>
</reference>
<proteinExistence type="predicted"/>
<keyword evidence="1" id="KW-0812">Transmembrane</keyword>
<protein>
    <submittedName>
        <fullName evidence="2">Uncharacterized protein</fullName>
    </submittedName>
</protein>
<keyword evidence="3" id="KW-1185">Reference proteome</keyword>
<gene>
    <name evidence="2" type="ORF">C7I55_16120</name>
</gene>
<keyword evidence="1" id="KW-1133">Transmembrane helix</keyword>
<evidence type="ECO:0000313" key="3">
    <source>
        <dbReference type="Proteomes" id="UP000241167"/>
    </source>
</evidence>
<dbReference type="AlphaFoldDB" id="A0A2P7QLK0"/>